<dbReference type="SUPFAM" id="SSF82693">
    <property type="entry name" value="Multidrug efflux transporter AcrB pore domain, PN1, PN2, PC1 and PC2 subdomains"/>
    <property type="match status" value="2"/>
</dbReference>
<dbReference type="GO" id="GO:0042910">
    <property type="term" value="F:xenobiotic transmembrane transporter activity"/>
    <property type="evidence" value="ECO:0007669"/>
    <property type="project" value="TreeGrafter"/>
</dbReference>
<protein>
    <recommendedName>
        <fullName evidence="2">Efflux RND transporter permease subunit</fullName>
    </recommendedName>
</protein>
<sequence>VEKEILIQQEDYLRTLSGLQRMISTASMGEATIELDFPFGTDINEALIKVNNALTQVPSYPENVDEPRLYATSFSSNAFMFFRIQPVPGHPISLDMLRMRDFIDDNVRPRMERVVGVSQVAVVGGSDRQVQIRIDPNQLAAAGVTLGDLRQTIRQRNRDFSAGDLDSGKRRYLIRTVGRFETVEEFKSMIVVRRGDSIIRLGDVATVSLEHFELRSKAFLDGEPTINMFVRKEVGSNVMAIKKAMMPLVEEINQEVLAPVHL</sequence>
<name>A0A382YR14_9ZZZZ</name>
<gene>
    <name evidence="1" type="ORF">METZ01_LOCUS438345</name>
</gene>
<dbReference type="InterPro" id="IPR027463">
    <property type="entry name" value="AcrB_DN_DC_subdom"/>
</dbReference>
<reference evidence="1" key="1">
    <citation type="submission" date="2018-05" db="EMBL/GenBank/DDBJ databases">
        <authorList>
            <person name="Lanie J.A."/>
            <person name="Ng W.-L."/>
            <person name="Kazmierczak K.M."/>
            <person name="Andrzejewski T.M."/>
            <person name="Davidsen T.M."/>
            <person name="Wayne K.J."/>
            <person name="Tettelin H."/>
            <person name="Glass J.I."/>
            <person name="Rusch D."/>
            <person name="Podicherti R."/>
            <person name="Tsui H.-C.T."/>
            <person name="Winkler M.E."/>
        </authorList>
    </citation>
    <scope>NUCLEOTIDE SEQUENCE</scope>
</reference>
<dbReference type="SUPFAM" id="SSF82714">
    <property type="entry name" value="Multidrug efflux transporter AcrB TolC docking domain, DN and DC subdomains"/>
    <property type="match status" value="1"/>
</dbReference>
<evidence type="ECO:0000313" key="1">
    <source>
        <dbReference type="EMBL" id="SVD85491.1"/>
    </source>
</evidence>
<organism evidence="1">
    <name type="scientific">marine metagenome</name>
    <dbReference type="NCBI Taxonomy" id="408172"/>
    <lineage>
        <taxon>unclassified sequences</taxon>
        <taxon>metagenomes</taxon>
        <taxon>ecological metagenomes</taxon>
    </lineage>
</organism>
<dbReference type="Gene3D" id="3.30.70.1430">
    <property type="entry name" value="Multidrug efflux transporter AcrB pore domain"/>
    <property type="match status" value="1"/>
</dbReference>
<evidence type="ECO:0008006" key="2">
    <source>
        <dbReference type="Google" id="ProtNLM"/>
    </source>
</evidence>
<dbReference type="Pfam" id="PF00873">
    <property type="entry name" value="ACR_tran"/>
    <property type="match status" value="1"/>
</dbReference>
<dbReference type="PANTHER" id="PTHR32063:SF0">
    <property type="entry name" value="SWARMING MOTILITY PROTEIN SWRC"/>
    <property type="match status" value="1"/>
</dbReference>
<accession>A0A382YR14</accession>
<dbReference type="EMBL" id="UINC01177709">
    <property type="protein sequence ID" value="SVD85491.1"/>
    <property type="molecule type" value="Genomic_DNA"/>
</dbReference>
<dbReference type="GO" id="GO:0005886">
    <property type="term" value="C:plasma membrane"/>
    <property type="evidence" value="ECO:0007669"/>
    <property type="project" value="TreeGrafter"/>
</dbReference>
<dbReference type="Gene3D" id="3.30.2090.10">
    <property type="entry name" value="Multidrug efflux transporter AcrB TolC docking domain, DN and DC subdomains"/>
    <property type="match status" value="1"/>
</dbReference>
<feature type="non-terminal residue" evidence="1">
    <location>
        <position position="262"/>
    </location>
</feature>
<proteinExistence type="predicted"/>
<dbReference type="AlphaFoldDB" id="A0A382YR14"/>
<dbReference type="PANTHER" id="PTHR32063">
    <property type="match status" value="1"/>
</dbReference>
<feature type="non-terminal residue" evidence="1">
    <location>
        <position position="1"/>
    </location>
</feature>
<dbReference type="Gene3D" id="3.30.70.1320">
    <property type="entry name" value="Multidrug efflux transporter AcrB pore domain like"/>
    <property type="match status" value="1"/>
</dbReference>
<dbReference type="InterPro" id="IPR001036">
    <property type="entry name" value="Acrflvin-R"/>
</dbReference>